<sequence>MTLLLTTTADLGKAGRGVQVVRHKEDAEELAKIDAIFERIRKVVPTEPYILSTPSDFPYHRVDHQEHRSWMIEHDIRPSVHCHDRLQKEAALASQRPENTAFASALPNTLKRKRDSTDPEEQEKRLAPTLHPTNTAETPTSSPRIRDAAPTSDERPSLGNLPAELVDGICKHLDEKSLLQLRLTSRGMYGKSLYQTTTLAFREIRVVLGEDSRAGLNGFIDMVMQNPDLTKYTEKVVIAISDAFFVGDMDLDLPSEVRKQPAKNLIFNIGHLRPGSSAKPGRQSLFSRLVEAAPNLQNVQISGRKKHLWKDLHQTQLRLNYDWLNFDTSSMFCQLETLDLRTVVLDTQRLSNLLKSQEATLTHVHLEGVDLGPNGDWQKIIEDLKALPKLEDFFLRGLGCDGLSAWFDDQEEIERNSGFQAYNDQF</sequence>
<reference evidence="5" key="2">
    <citation type="submission" date="2020-04" db="EMBL/GenBank/DDBJ databases">
        <authorList>
            <consortium name="NCBI Genome Project"/>
        </authorList>
    </citation>
    <scope>NUCLEOTIDE SEQUENCE</scope>
    <source>
        <strain evidence="5">CBS 304.34</strain>
    </source>
</reference>
<dbReference type="GeneID" id="54468379"/>
<gene>
    <name evidence="3 5" type="ORF">BDZ99DRAFT_565528</name>
</gene>
<feature type="compositionally biased region" description="Basic and acidic residues" evidence="1">
    <location>
        <begin position="144"/>
        <end position="156"/>
    </location>
</feature>
<reference evidence="3 5" key="1">
    <citation type="journal article" date="2020" name="Stud. Mycol.">
        <title>101 Dothideomycetes genomes: a test case for predicting lifestyles and emergence of pathogens.</title>
        <authorList>
            <person name="Haridas S."/>
            <person name="Albert R."/>
            <person name="Binder M."/>
            <person name="Bloem J."/>
            <person name="Labutti K."/>
            <person name="Salamov A."/>
            <person name="Andreopoulos B."/>
            <person name="Baker S."/>
            <person name="Barry K."/>
            <person name="Bills G."/>
            <person name="Bluhm B."/>
            <person name="Cannon C."/>
            <person name="Castanera R."/>
            <person name="Culley D."/>
            <person name="Daum C."/>
            <person name="Ezra D."/>
            <person name="Gonzalez J."/>
            <person name="Henrissat B."/>
            <person name="Kuo A."/>
            <person name="Liang C."/>
            <person name="Lipzen A."/>
            <person name="Lutzoni F."/>
            <person name="Magnuson J."/>
            <person name="Mondo S."/>
            <person name="Nolan M."/>
            <person name="Ohm R."/>
            <person name="Pangilinan J."/>
            <person name="Park H.-J."/>
            <person name="Ramirez L."/>
            <person name="Alfaro M."/>
            <person name="Sun H."/>
            <person name="Tritt A."/>
            <person name="Yoshinaga Y."/>
            <person name="Zwiers L.-H."/>
            <person name="Turgeon B."/>
            <person name="Goodwin S."/>
            <person name="Spatafora J."/>
            <person name="Crous P."/>
            <person name="Grigoriev I."/>
        </authorList>
    </citation>
    <scope>NUCLEOTIDE SEQUENCE</scope>
    <source>
        <strain evidence="3 5">CBS 304.34</strain>
    </source>
</reference>
<protein>
    <recommendedName>
        <fullName evidence="2">F-box domain-containing protein</fullName>
    </recommendedName>
</protein>
<dbReference type="OrthoDB" id="284473at2759"/>
<evidence type="ECO:0000313" key="3">
    <source>
        <dbReference type="EMBL" id="KAF2817992.1"/>
    </source>
</evidence>
<reference evidence="5" key="3">
    <citation type="submission" date="2025-04" db="UniProtKB">
        <authorList>
            <consortium name="RefSeq"/>
        </authorList>
    </citation>
    <scope>IDENTIFICATION</scope>
    <source>
        <strain evidence="5">CBS 304.34</strain>
    </source>
</reference>
<name>A0A6A6ZA42_9PEZI</name>
<dbReference type="RefSeq" id="XP_033584956.1">
    <property type="nucleotide sequence ID" value="XM_033727486.1"/>
</dbReference>
<accession>A0A6A6ZA42</accession>
<dbReference type="PROSITE" id="PS50181">
    <property type="entry name" value="FBOX"/>
    <property type="match status" value="1"/>
</dbReference>
<evidence type="ECO:0000259" key="2">
    <source>
        <dbReference type="PROSITE" id="PS50181"/>
    </source>
</evidence>
<keyword evidence="4" id="KW-1185">Reference proteome</keyword>
<organism evidence="3">
    <name type="scientific">Mytilinidion resinicola</name>
    <dbReference type="NCBI Taxonomy" id="574789"/>
    <lineage>
        <taxon>Eukaryota</taxon>
        <taxon>Fungi</taxon>
        <taxon>Dikarya</taxon>
        <taxon>Ascomycota</taxon>
        <taxon>Pezizomycotina</taxon>
        <taxon>Dothideomycetes</taxon>
        <taxon>Pleosporomycetidae</taxon>
        <taxon>Mytilinidiales</taxon>
        <taxon>Mytilinidiaceae</taxon>
        <taxon>Mytilinidion</taxon>
    </lineage>
</organism>
<dbReference type="EMBL" id="MU003692">
    <property type="protein sequence ID" value="KAF2817992.1"/>
    <property type="molecule type" value="Genomic_DNA"/>
</dbReference>
<dbReference type="InterPro" id="IPR036047">
    <property type="entry name" value="F-box-like_dom_sf"/>
</dbReference>
<dbReference type="CDD" id="cd09917">
    <property type="entry name" value="F-box_SF"/>
    <property type="match status" value="1"/>
</dbReference>
<feature type="compositionally biased region" description="Polar residues" evidence="1">
    <location>
        <begin position="131"/>
        <end position="143"/>
    </location>
</feature>
<evidence type="ECO:0000313" key="5">
    <source>
        <dbReference type="RefSeq" id="XP_033584956.1"/>
    </source>
</evidence>
<proteinExistence type="predicted"/>
<dbReference type="InterPro" id="IPR001810">
    <property type="entry name" value="F-box_dom"/>
</dbReference>
<dbReference type="Gene3D" id="3.80.10.10">
    <property type="entry name" value="Ribonuclease Inhibitor"/>
    <property type="match status" value="1"/>
</dbReference>
<feature type="region of interest" description="Disordered" evidence="1">
    <location>
        <begin position="91"/>
        <end position="160"/>
    </location>
</feature>
<dbReference type="Proteomes" id="UP000504636">
    <property type="component" value="Unplaced"/>
</dbReference>
<dbReference type="SUPFAM" id="SSF81383">
    <property type="entry name" value="F-box domain"/>
    <property type="match status" value="1"/>
</dbReference>
<dbReference type="InterPro" id="IPR032675">
    <property type="entry name" value="LRR_dom_sf"/>
</dbReference>
<feature type="domain" description="F-box" evidence="2">
    <location>
        <begin position="155"/>
        <end position="204"/>
    </location>
</feature>
<dbReference type="AlphaFoldDB" id="A0A6A6ZA42"/>
<evidence type="ECO:0000256" key="1">
    <source>
        <dbReference type="SAM" id="MobiDB-lite"/>
    </source>
</evidence>
<evidence type="ECO:0000313" key="4">
    <source>
        <dbReference type="Proteomes" id="UP000504636"/>
    </source>
</evidence>